<dbReference type="EMBL" id="JABFDY010000003">
    <property type="protein sequence ID" value="KAF7709982.1"/>
    <property type="molecule type" value="Genomic_DNA"/>
</dbReference>
<proteinExistence type="predicted"/>
<organism evidence="1 2">
    <name type="scientific">Silurus meridionalis</name>
    <name type="common">Southern catfish</name>
    <name type="synonym">Silurus soldatovi meridionalis</name>
    <dbReference type="NCBI Taxonomy" id="175797"/>
    <lineage>
        <taxon>Eukaryota</taxon>
        <taxon>Metazoa</taxon>
        <taxon>Chordata</taxon>
        <taxon>Craniata</taxon>
        <taxon>Vertebrata</taxon>
        <taxon>Euteleostomi</taxon>
        <taxon>Actinopterygii</taxon>
        <taxon>Neopterygii</taxon>
        <taxon>Teleostei</taxon>
        <taxon>Ostariophysi</taxon>
        <taxon>Siluriformes</taxon>
        <taxon>Siluridae</taxon>
        <taxon>Silurus</taxon>
    </lineage>
</organism>
<evidence type="ECO:0000313" key="1">
    <source>
        <dbReference type="EMBL" id="KAF7709982.1"/>
    </source>
</evidence>
<comment type="caution">
    <text evidence="1">The sequence shown here is derived from an EMBL/GenBank/DDBJ whole genome shotgun (WGS) entry which is preliminary data.</text>
</comment>
<dbReference type="AlphaFoldDB" id="A0A8T0BRP3"/>
<dbReference type="Proteomes" id="UP000606274">
    <property type="component" value="Unassembled WGS sequence"/>
</dbReference>
<keyword evidence="2" id="KW-1185">Reference proteome</keyword>
<accession>A0A8T0BRP3</accession>
<evidence type="ECO:0000313" key="2">
    <source>
        <dbReference type="Proteomes" id="UP000606274"/>
    </source>
</evidence>
<protein>
    <submittedName>
        <fullName evidence="1">Uncharacterized protein</fullName>
    </submittedName>
</protein>
<sequence length="375" mass="42247">MRMIAFSVFLPSSYRTTGAEFPSDAVKAVCQRHQHISAASTEPDFQMLVPVECLAIEASAIPVGFCQADVLGSCTLPQISLQDWAREQRQDPVISRVIELVKARKRLSYRLRRQEDREVQLMLRIMEQLVFSDEVLYRKRISQAEEDGELSEEEDEAEYYSLYDQPSTSTIAGQDRGILQEETRLKQRSHAVEFTEEDTQMENEPVSGSQEANVSFDVSTLNPAAPAFEPEDVRGDRNSEASQVRYSPAPEIGRAEGNPPTVPELDLSEHCSPRDGLGIGLMLTEESGNVKEHKEVASEEEPYVPPLSKFQKGRLASSKFPRDHRLRCRNKKRGIRCRNPGSNQGPLDLQSNASQLSYFGTCFSHIPFEPKDRPI</sequence>
<reference evidence="1" key="1">
    <citation type="submission" date="2020-08" db="EMBL/GenBank/DDBJ databases">
        <title>Chromosome-level assembly of Southern catfish (Silurus meridionalis) provides insights into visual adaptation to the nocturnal and benthic lifestyles.</title>
        <authorList>
            <person name="Zhang Y."/>
            <person name="Wang D."/>
            <person name="Peng Z."/>
        </authorList>
    </citation>
    <scope>NUCLEOTIDE SEQUENCE</scope>
    <source>
        <strain evidence="1">SWU-2019-XX</strain>
        <tissue evidence="1">Muscle</tissue>
    </source>
</reference>
<gene>
    <name evidence="1" type="ORF">HF521_016832</name>
</gene>
<name>A0A8T0BRP3_SILME</name>